<name>A0A2P4R474_9LACO</name>
<evidence type="ECO:0000256" key="7">
    <source>
        <dbReference type="SAM" id="Phobius"/>
    </source>
</evidence>
<evidence type="ECO:0000256" key="1">
    <source>
        <dbReference type="ARBA" id="ARBA00004651"/>
    </source>
</evidence>
<dbReference type="EMBL" id="PPWZ01000092">
    <property type="protein sequence ID" value="POH35986.1"/>
    <property type="molecule type" value="Genomic_DNA"/>
</dbReference>
<evidence type="ECO:0000256" key="4">
    <source>
        <dbReference type="ARBA" id="ARBA00022692"/>
    </source>
</evidence>
<feature type="transmembrane region" description="Helical" evidence="7">
    <location>
        <begin position="48"/>
        <end position="65"/>
    </location>
</feature>
<keyword evidence="3" id="KW-1003">Cell membrane</keyword>
<evidence type="ECO:0000313" key="9">
    <source>
        <dbReference type="EMBL" id="POH35986.1"/>
    </source>
</evidence>
<feature type="transmembrane region" description="Helical" evidence="7">
    <location>
        <begin position="115"/>
        <end position="142"/>
    </location>
</feature>
<dbReference type="PANTHER" id="PTHR47371:SF3">
    <property type="entry name" value="PHOSPHOGLYCEROL TRANSFERASE I"/>
    <property type="match status" value="1"/>
</dbReference>
<dbReference type="InterPro" id="IPR017850">
    <property type="entry name" value="Alkaline_phosphatase_core_sf"/>
</dbReference>
<evidence type="ECO:0000256" key="2">
    <source>
        <dbReference type="ARBA" id="ARBA00004936"/>
    </source>
</evidence>
<keyword evidence="6 7" id="KW-0472">Membrane</keyword>
<dbReference type="GO" id="GO:0005886">
    <property type="term" value="C:plasma membrane"/>
    <property type="evidence" value="ECO:0007669"/>
    <property type="project" value="UniProtKB-SubCell"/>
</dbReference>
<comment type="pathway">
    <text evidence="2">Cell wall biogenesis; lipoteichoic acid biosynthesis.</text>
</comment>
<proteinExistence type="predicted"/>
<evidence type="ECO:0000256" key="6">
    <source>
        <dbReference type="ARBA" id="ARBA00023136"/>
    </source>
</evidence>
<comment type="subcellular location">
    <subcellularLocation>
        <location evidence="1">Cell membrane</location>
        <topology evidence="1">Multi-pass membrane protein</topology>
    </subcellularLocation>
</comment>
<dbReference type="Pfam" id="PF00884">
    <property type="entry name" value="Sulfatase"/>
    <property type="match status" value="1"/>
</dbReference>
<feature type="transmembrane region" description="Helical" evidence="7">
    <location>
        <begin position="154"/>
        <end position="172"/>
    </location>
</feature>
<evidence type="ECO:0000256" key="5">
    <source>
        <dbReference type="ARBA" id="ARBA00022989"/>
    </source>
</evidence>
<feature type="transmembrane region" description="Helical" evidence="7">
    <location>
        <begin position="9"/>
        <end position="28"/>
    </location>
</feature>
<accession>A0A2P4R474</accession>
<keyword evidence="5 7" id="KW-1133">Transmembrane helix</keyword>
<dbReference type="PANTHER" id="PTHR47371">
    <property type="entry name" value="LIPOTEICHOIC ACID SYNTHASE"/>
    <property type="match status" value="1"/>
</dbReference>
<dbReference type="AlphaFoldDB" id="A0A2P4R474"/>
<dbReference type="CDD" id="cd16015">
    <property type="entry name" value="LTA_synthase"/>
    <property type="match status" value="1"/>
</dbReference>
<sequence length="626" mass="71283">MHRKKSKALYYSQFIFMICSAFLVGYLLDYSQTGSFKMTNGILFKTDIAQYVITGLILMLIYLAFYGLFNHFFYATAAFYIFFAIYTVANKLKMLYRMEPIMPNDLNFLTNIRQILSMVTFKVIIVVVLVIILIITVCMILENIFTYELMKFSPLMRIIFVVLGILSIASFYDVNKEGTPINFVMTKAGYSNFTPNISLTANTNGPLLTFLGNMHIDIMDEPEGYSKESMTKIVKKYQKEADVINKNRSNNNLNKQTLIFVLSESFSDPSRVPNLKVNQEAAPNIMNIKNENTSGLMLSSGYGGGTANMEYMTFTGLAFNQFSKAVQSPYTQLVVNQKHPTNIVNSFKKSAAIHPYYGNFYDRQTVYPKFGFQSFRNLNTTGSLALKYKDTIDGNPYVSDESAYKDTLWQINQEHSGQFISLVTMQNHMPYNVMYPDNPFTVKGSATEITQQAENYAKSINFTDNSTKEFLDKIDAIQKPITIVWYGDHLPGLYSHNSMRKYNVVQHETDYFIYSNKYALEHGYGTKKLTDSTEVTDPNGFIPLALKQMNQKVTPYYALLTKVQEDLPAMAKNSVGKNASLYVDADGKQISSKHFSTNQKQLLHDYKLVQYDLTVGKGYSQSTINK</sequence>
<keyword evidence="4 7" id="KW-0812">Transmembrane</keyword>
<protein>
    <submittedName>
        <fullName evidence="9">LTA synthase family protein</fullName>
    </submittedName>
</protein>
<dbReference type="Gene3D" id="3.40.720.10">
    <property type="entry name" value="Alkaline Phosphatase, subunit A"/>
    <property type="match status" value="1"/>
</dbReference>
<comment type="caution">
    <text evidence="9">The sequence shown here is derived from an EMBL/GenBank/DDBJ whole genome shotgun (WGS) entry which is preliminary data.</text>
</comment>
<organism evidence="9">
    <name type="scientific">Companilactobacillus formosensis</name>
    <dbReference type="NCBI Taxonomy" id="1617889"/>
    <lineage>
        <taxon>Bacteria</taxon>
        <taxon>Bacillati</taxon>
        <taxon>Bacillota</taxon>
        <taxon>Bacilli</taxon>
        <taxon>Lactobacillales</taxon>
        <taxon>Lactobacillaceae</taxon>
        <taxon>Companilactobacillus</taxon>
    </lineage>
</organism>
<dbReference type="InterPro" id="IPR000917">
    <property type="entry name" value="Sulfatase_N"/>
</dbReference>
<reference evidence="9" key="1">
    <citation type="submission" date="2018-01" db="EMBL/GenBank/DDBJ databases">
        <title>Genome sequnecing of Lactobacillus formosensis KACC 18721.</title>
        <authorList>
            <person name="Kim S.-J."/>
            <person name="Heo J."/>
        </authorList>
    </citation>
    <scope>NUCLEOTIDE SEQUENCE</scope>
    <source>
        <strain evidence="9">KACC 18721</strain>
    </source>
</reference>
<evidence type="ECO:0000259" key="8">
    <source>
        <dbReference type="Pfam" id="PF00884"/>
    </source>
</evidence>
<evidence type="ECO:0000256" key="3">
    <source>
        <dbReference type="ARBA" id="ARBA00022475"/>
    </source>
</evidence>
<dbReference type="SUPFAM" id="SSF53649">
    <property type="entry name" value="Alkaline phosphatase-like"/>
    <property type="match status" value="1"/>
</dbReference>
<feature type="transmembrane region" description="Helical" evidence="7">
    <location>
        <begin position="72"/>
        <end position="89"/>
    </location>
</feature>
<dbReference type="InterPro" id="IPR050448">
    <property type="entry name" value="OpgB/LTA_synthase_biosynth"/>
</dbReference>
<feature type="domain" description="Sulfatase N-terminal" evidence="8">
    <location>
        <begin position="256"/>
        <end position="521"/>
    </location>
</feature>
<gene>
    <name evidence="9" type="ORF">C2R26_11130</name>
</gene>